<proteinExistence type="inferred from homology"/>
<dbReference type="Proteomes" id="UP000681414">
    <property type="component" value="Unassembled WGS sequence"/>
</dbReference>
<protein>
    <recommendedName>
        <fullName evidence="2 6">Adenine deaminase</fullName>
        <shortName evidence="6">Adenase</shortName>
        <shortName evidence="6">Adenine aminase</shortName>
        <ecNumber evidence="2 6">3.5.4.2</ecNumber>
    </recommendedName>
</protein>
<dbReference type="InterPro" id="IPR032466">
    <property type="entry name" value="Metal_Hydrolase"/>
</dbReference>
<evidence type="ECO:0000259" key="7">
    <source>
        <dbReference type="Pfam" id="PF01979"/>
    </source>
</evidence>
<dbReference type="GO" id="GO:0006146">
    <property type="term" value="P:adenine catabolic process"/>
    <property type="evidence" value="ECO:0007669"/>
    <property type="project" value="InterPro"/>
</dbReference>
<dbReference type="SUPFAM" id="SSF51556">
    <property type="entry name" value="Metallo-dependent hydrolases"/>
    <property type="match status" value="1"/>
</dbReference>
<dbReference type="InterPro" id="IPR006679">
    <property type="entry name" value="Adenine_deam"/>
</dbReference>
<dbReference type="CDD" id="cd01295">
    <property type="entry name" value="AdeC"/>
    <property type="match status" value="1"/>
</dbReference>
<comment type="similarity">
    <text evidence="1 6">Belongs to the metallo-dependent hydrolases superfamily. Adenine deaminase family.</text>
</comment>
<evidence type="ECO:0000256" key="2">
    <source>
        <dbReference type="ARBA" id="ARBA00012782"/>
    </source>
</evidence>
<accession>A0A942THD1</accession>
<reference evidence="9 10" key="1">
    <citation type="submission" date="2021-05" db="EMBL/GenBank/DDBJ databases">
        <title>Novel Bacillus species.</title>
        <authorList>
            <person name="Liu G."/>
        </authorList>
    </citation>
    <scope>NUCLEOTIDE SEQUENCE [LARGE SCALE GENOMIC DNA]</scope>
    <source>
        <strain evidence="10">FJAT-49780</strain>
    </source>
</reference>
<sequence length="615" mass="67491">MHIIYGHSLFSNIDGRVTSMQSNRKKLYEVSQQLSKVARGIEKADLVIKNGTLVNVFTGELLENMDVAVSQGRIAYIGNADHTIGDQTKVIDANQKYIAPGLLDGHMHVESTMLSVTEFAKAALPKGTTGIFMDPHEIANVFGVEGVRLMHEEGQQLPLKVFTTFPSCVPATTDFEDTGASLSVEDIKAGLQWENVAGLGEVMNFPGVVFGDPLMCGEIEETIKANKTVTGHFPADDPQMLQAYIAAGVTSDHETVTREQGLEKVRMGMHLMIREGSAWHDVKEVIKVVTEDKVNTDNISLVTDDVYPQTLIEKGHLNHVVRRAIEEGVDPVTAIQMATINVARYYKLDQDLGAIAPGKCADILIIEDLHKVEPETVITDGEVVFNNGALVKQFPTFIYPEHVRNSINLKSELNPNDFLLKSKTEGTTEVNVIKIIENSARTEKMTSNLQVVDGVIQPHVEKDILQLACIERHHATGQISLGFAHGFQLKKGAVASTVAHDSHNLLVMGTNPEDMAFAANELAKMGGGMIVVENQKVLAKVSMRIAGLMSDQPLETVVKEVQELEQAWKEIGCPIHAPFMTFSLIALPVIPEIRISNRGIVDVTEFKLIETEILK</sequence>
<evidence type="ECO:0000313" key="10">
    <source>
        <dbReference type="Proteomes" id="UP000681414"/>
    </source>
</evidence>
<evidence type="ECO:0000256" key="5">
    <source>
        <dbReference type="ARBA" id="ARBA00047720"/>
    </source>
</evidence>
<evidence type="ECO:0000259" key="8">
    <source>
        <dbReference type="Pfam" id="PF13382"/>
    </source>
</evidence>
<evidence type="ECO:0000256" key="4">
    <source>
        <dbReference type="ARBA" id="ARBA00023211"/>
    </source>
</evidence>
<dbReference type="PANTHER" id="PTHR11113">
    <property type="entry name" value="N-ACETYLGLUCOSAMINE-6-PHOSPHATE DEACETYLASE"/>
    <property type="match status" value="1"/>
</dbReference>
<dbReference type="GO" id="GO:0000034">
    <property type="term" value="F:adenine deaminase activity"/>
    <property type="evidence" value="ECO:0007669"/>
    <property type="project" value="UniProtKB-UniRule"/>
</dbReference>
<dbReference type="Gene3D" id="2.30.40.10">
    <property type="entry name" value="Urease, subunit C, domain 1"/>
    <property type="match status" value="1"/>
</dbReference>
<dbReference type="PANTHER" id="PTHR11113:SF2">
    <property type="entry name" value="ADENINE DEAMINASE"/>
    <property type="match status" value="1"/>
</dbReference>
<evidence type="ECO:0000256" key="3">
    <source>
        <dbReference type="ARBA" id="ARBA00022801"/>
    </source>
</evidence>
<dbReference type="HAMAP" id="MF_01518">
    <property type="entry name" value="Adenine_deamin"/>
    <property type="match status" value="1"/>
</dbReference>
<name>A0A942THD1_9BACI</name>
<dbReference type="SUPFAM" id="SSF51338">
    <property type="entry name" value="Composite domain of metallo-dependent hydrolases"/>
    <property type="match status" value="1"/>
</dbReference>
<evidence type="ECO:0000256" key="1">
    <source>
        <dbReference type="ARBA" id="ARBA00006773"/>
    </source>
</evidence>
<dbReference type="InterPro" id="IPR026912">
    <property type="entry name" value="Adenine_deam_C"/>
</dbReference>
<comment type="catalytic activity">
    <reaction evidence="5 6">
        <text>adenine + H2O + H(+) = hypoxanthine + NH4(+)</text>
        <dbReference type="Rhea" id="RHEA:23688"/>
        <dbReference type="ChEBI" id="CHEBI:15377"/>
        <dbReference type="ChEBI" id="CHEBI:15378"/>
        <dbReference type="ChEBI" id="CHEBI:16708"/>
        <dbReference type="ChEBI" id="CHEBI:17368"/>
        <dbReference type="ChEBI" id="CHEBI:28938"/>
        <dbReference type="EC" id="3.5.4.2"/>
    </reaction>
</comment>
<dbReference type="EC" id="3.5.4.2" evidence="2 6"/>
<keyword evidence="10" id="KW-1185">Reference proteome</keyword>
<keyword evidence="4 6" id="KW-0464">Manganese</keyword>
<dbReference type="Gene3D" id="3.20.20.140">
    <property type="entry name" value="Metal-dependent hydrolases"/>
    <property type="match status" value="1"/>
</dbReference>
<dbReference type="AlphaFoldDB" id="A0A942THD1"/>
<gene>
    <name evidence="6 9" type="primary">ade</name>
    <name evidence="9" type="ORF">KHA97_13930</name>
</gene>
<dbReference type="EMBL" id="JAGYPG010000002">
    <property type="protein sequence ID" value="MBS4196162.1"/>
    <property type="molecule type" value="Genomic_DNA"/>
</dbReference>
<evidence type="ECO:0000313" key="9">
    <source>
        <dbReference type="EMBL" id="MBS4196162.1"/>
    </source>
</evidence>
<comment type="caution">
    <text evidence="9">The sequence shown here is derived from an EMBL/GenBank/DDBJ whole genome shotgun (WGS) entry which is preliminary data.</text>
</comment>
<dbReference type="InterPro" id="IPR011059">
    <property type="entry name" value="Metal-dep_hydrolase_composite"/>
</dbReference>
<dbReference type="Pfam" id="PF13382">
    <property type="entry name" value="Adenine_deam_C"/>
    <property type="match status" value="1"/>
</dbReference>
<dbReference type="Pfam" id="PF01979">
    <property type="entry name" value="Amidohydro_1"/>
    <property type="match status" value="1"/>
</dbReference>
<dbReference type="InterPro" id="IPR006680">
    <property type="entry name" value="Amidohydro-rel"/>
</dbReference>
<comment type="cofactor">
    <cofactor evidence="6">
        <name>Mn(2+)</name>
        <dbReference type="ChEBI" id="CHEBI:29035"/>
    </cofactor>
</comment>
<feature type="domain" description="Adenine deaminase C-terminal" evidence="8">
    <location>
        <begin position="441"/>
        <end position="607"/>
    </location>
</feature>
<organism evidence="9 10">
    <name type="scientific">Lederbergia citri</name>
    <dbReference type="NCBI Taxonomy" id="2833580"/>
    <lineage>
        <taxon>Bacteria</taxon>
        <taxon>Bacillati</taxon>
        <taxon>Bacillota</taxon>
        <taxon>Bacilli</taxon>
        <taxon>Bacillales</taxon>
        <taxon>Bacillaceae</taxon>
        <taxon>Lederbergia</taxon>
    </lineage>
</organism>
<feature type="domain" description="Amidohydrolase-related" evidence="7">
    <location>
        <begin position="97"/>
        <end position="384"/>
    </location>
</feature>
<dbReference type="NCBIfam" id="TIGR01178">
    <property type="entry name" value="ade"/>
    <property type="match status" value="1"/>
</dbReference>
<keyword evidence="3 6" id="KW-0378">Hydrolase</keyword>
<evidence type="ECO:0000256" key="6">
    <source>
        <dbReference type="HAMAP-Rule" id="MF_01518"/>
    </source>
</evidence>